<keyword evidence="6" id="KW-1003">Cell membrane</keyword>
<evidence type="ECO:0000256" key="4">
    <source>
        <dbReference type="ARBA" id="ARBA00022448"/>
    </source>
</evidence>
<evidence type="ECO:0000256" key="11">
    <source>
        <dbReference type="ARBA" id="ARBA00022989"/>
    </source>
</evidence>
<evidence type="ECO:0000256" key="9">
    <source>
        <dbReference type="ARBA" id="ARBA00022723"/>
    </source>
</evidence>
<sequence length="58" mass="5708">MGMQLTGKGSLVASSLTAIGASVCCVGPLVLLALGVGGTWVGALTMMGSLQNSEIKAR</sequence>
<evidence type="ECO:0000256" key="2">
    <source>
        <dbReference type="ARBA" id="ARBA00008224"/>
    </source>
</evidence>
<geneLocation type="plasmid" evidence="15">
    <name>pKPC2</name>
</geneLocation>
<evidence type="ECO:0000256" key="13">
    <source>
        <dbReference type="ARBA" id="ARBA00030934"/>
    </source>
</evidence>
<keyword evidence="7" id="KW-0997">Cell inner membrane</keyword>
<evidence type="ECO:0000313" key="15">
    <source>
        <dbReference type="EMBL" id="AKP49310.1"/>
    </source>
</evidence>
<evidence type="ECO:0000256" key="14">
    <source>
        <dbReference type="ARBA" id="ARBA00045720"/>
    </source>
</evidence>
<proteinExistence type="inferred from homology"/>
<keyword evidence="5" id="KW-0475">Mercuric resistance</keyword>
<gene>
    <name evidence="15" type="primary">merT1</name>
    <name evidence="15" type="ORF">pKPC2_AH01_00031</name>
</gene>
<keyword evidence="10" id="KW-0476">Mercury</keyword>
<evidence type="ECO:0000256" key="7">
    <source>
        <dbReference type="ARBA" id="ARBA00022519"/>
    </source>
</evidence>
<evidence type="ECO:0000256" key="1">
    <source>
        <dbReference type="ARBA" id="ARBA00004429"/>
    </source>
</evidence>
<keyword evidence="4" id="KW-0813">Transport</keyword>
<keyword evidence="9" id="KW-0479">Metal-binding</keyword>
<evidence type="ECO:0000256" key="3">
    <source>
        <dbReference type="ARBA" id="ARBA00017053"/>
    </source>
</evidence>
<protein>
    <recommendedName>
        <fullName evidence="3">Mercuric transport protein MerT</fullName>
    </recommendedName>
    <alternativeName>
        <fullName evidence="13">Mercury ion transport protein</fullName>
    </alternativeName>
</protein>
<comment type="function">
    <text evidence="14">Involved in mercury resistance. Probably transfers a mercuric ion from the periplasmic Hg(2+)-binding protein MerP to the cytoplasmic mercuric reductase MerA.</text>
</comment>
<reference evidence="15" key="1">
    <citation type="submission" date="2015-03" db="EMBL/GenBank/DDBJ databases">
        <authorList>
            <person name="Zong Z."/>
        </authorList>
    </citation>
    <scope>NUCLEOTIDE SEQUENCE</scope>
    <source>
        <strain evidence="15">WCHAH01</strain>
        <plasmid evidence="15">pKPC2</plasmid>
    </source>
</reference>
<comment type="similarity">
    <text evidence="2">Belongs to the MerT family.</text>
</comment>
<keyword evidence="12" id="KW-0472">Membrane</keyword>
<comment type="subcellular location">
    <subcellularLocation>
        <location evidence="1">Cell inner membrane</location>
        <topology evidence="1">Multi-pass membrane protein</topology>
    </subcellularLocation>
</comment>
<name>A0A0U2DDH4_AERHY</name>
<keyword evidence="8" id="KW-0812">Transmembrane</keyword>
<dbReference type="GO" id="GO:0046872">
    <property type="term" value="F:metal ion binding"/>
    <property type="evidence" value="ECO:0007669"/>
    <property type="project" value="UniProtKB-KW"/>
</dbReference>
<evidence type="ECO:0000256" key="12">
    <source>
        <dbReference type="ARBA" id="ARBA00023136"/>
    </source>
</evidence>
<dbReference type="InterPro" id="IPR003457">
    <property type="entry name" value="Transprt_MerT"/>
</dbReference>
<dbReference type="EMBL" id="KR014106">
    <property type="protein sequence ID" value="AKP49310.1"/>
    <property type="molecule type" value="Genomic_DNA"/>
</dbReference>
<dbReference type="Pfam" id="PF02411">
    <property type="entry name" value="MerT"/>
    <property type="match status" value="1"/>
</dbReference>
<dbReference type="RefSeq" id="WP_224873767.1">
    <property type="nucleotide sequence ID" value="NZ_AP019194.1"/>
</dbReference>
<dbReference type="GO" id="GO:0015097">
    <property type="term" value="F:mercury ion transmembrane transporter activity"/>
    <property type="evidence" value="ECO:0007669"/>
    <property type="project" value="InterPro"/>
</dbReference>
<evidence type="ECO:0000256" key="8">
    <source>
        <dbReference type="ARBA" id="ARBA00022692"/>
    </source>
</evidence>
<dbReference type="AlphaFoldDB" id="A0A0U2DDH4"/>
<accession>A0A0U2DDH4</accession>
<keyword evidence="11" id="KW-1133">Transmembrane helix</keyword>
<keyword evidence="15" id="KW-0614">Plasmid</keyword>
<organism evidence="15">
    <name type="scientific">Aeromonas hydrophila</name>
    <dbReference type="NCBI Taxonomy" id="644"/>
    <lineage>
        <taxon>Bacteria</taxon>
        <taxon>Pseudomonadati</taxon>
        <taxon>Pseudomonadota</taxon>
        <taxon>Gammaproteobacteria</taxon>
        <taxon>Aeromonadales</taxon>
        <taxon>Aeromonadaceae</taxon>
        <taxon>Aeromonas</taxon>
    </lineage>
</organism>
<evidence type="ECO:0000256" key="5">
    <source>
        <dbReference type="ARBA" id="ARBA00022466"/>
    </source>
</evidence>
<evidence type="ECO:0000256" key="6">
    <source>
        <dbReference type="ARBA" id="ARBA00022475"/>
    </source>
</evidence>
<evidence type="ECO:0000256" key="10">
    <source>
        <dbReference type="ARBA" id="ARBA00022914"/>
    </source>
</evidence>
<dbReference type="GO" id="GO:0005886">
    <property type="term" value="C:plasma membrane"/>
    <property type="evidence" value="ECO:0007669"/>
    <property type="project" value="UniProtKB-SubCell"/>
</dbReference>